<comment type="caution">
    <text evidence="2">The sequence shown here is derived from an EMBL/GenBank/DDBJ whole genome shotgun (WGS) entry which is preliminary data.</text>
</comment>
<reference evidence="2" key="1">
    <citation type="submission" date="2022-10" db="EMBL/GenBank/DDBJ databases">
        <title>Tapping the CABI collections for fungal endophytes: first genome assemblies for Collariella, Neodidymelliopsis, Ascochyta clinopodiicola, Didymella pomorum, Didymosphaeria variabile, Neocosmospora piperis and Neocucurbitaria cava.</title>
        <authorList>
            <person name="Hill R."/>
        </authorList>
    </citation>
    <scope>NUCLEOTIDE SEQUENCE</scope>
    <source>
        <strain evidence="2">IMI 360193</strain>
    </source>
</reference>
<dbReference type="EMBL" id="JAPEUV010000237">
    <property type="protein sequence ID" value="KAJ4330020.1"/>
    <property type="molecule type" value="Genomic_DNA"/>
</dbReference>
<sequence>MAIQWKKADAKDRLLAAVIAASSNLNMNEVARLFGQGATYDAVEGQLRKAKKAAAALKEEAASRSGPVSTPSRAKKTKNVKDSPLQTRIKGGRVSKQKKAATPKVKTESLQEDSMLFNAAVNGTGSEETEYEI</sequence>
<keyword evidence="3" id="KW-1185">Reference proteome</keyword>
<evidence type="ECO:0000313" key="3">
    <source>
        <dbReference type="Proteomes" id="UP001140562"/>
    </source>
</evidence>
<feature type="compositionally biased region" description="Basic residues" evidence="1">
    <location>
        <begin position="90"/>
        <end position="101"/>
    </location>
</feature>
<feature type="region of interest" description="Disordered" evidence="1">
    <location>
        <begin position="56"/>
        <end position="109"/>
    </location>
</feature>
<dbReference type="Proteomes" id="UP001140562">
    <property type="component" value="Unassembled WGS sequence"/>
</dbReference>
<dbReference type="AlphaFoldDB" id="A0A9W8WPE1"/>
<name>A0A9W8WPE1_9PLEO</name>
<protein>
    <submittedName>
        <fullName evidence="2">Uncharacterized protein</fullName>
    </submittedName>
</protein>
<proteinExistence type="predicted"/>
<evidence type="ECO:0000256" key="1">
    <source>
        <dbReference type="SAM" id="MobiDB-lite"/>
    </source>
</evidence>
<evidence type="ECO:0000313" key="2">
    <source>
        <dbReference type="EMBL" id="KAJ4330020.1"/>
    </source>
</evidence>
<organism evidence="2 3">
    <name type="scientific">Didymella glomerata</name>
    <dbReference type="NCBI Taxonomy" id="749621"/>
    <lineage>
        <taxon>Eukaryota</taxon>
        <taxon>Fungi</taxon>
        <taxon>Dikarya</taxon>
        <taxon>Ascomycota</taxon>
        <taxon>Pezizomycotina</taxon>
        <taxon>Dothideomycetes</taxon>
        <taxon>Pleosporomycetidae</taxon>
        <taxon>Pleosporales</taxon>
        <taxon>Pleosporineae</taxon>
        <taxon>Didymellaceae</taxon>
        <taxon>Didymella</taxon>
    </lineage>
</organism>
<dbReference type="OrthoDB" id="4828117at2759"/>
<accession>A0A9W8WPE1</accession>
<gene>
    <name evidence="2" type="ORF">N0V87_010376</name>
</gene>